<evidence type="ECO:0000256" key="4">
    <source>
        <dbReference type="ARBA" id="ARBA00022840"/>
    </source>
</evidence>
<dbReference type="Gene3D" id="3.40.50.620">
    <property type="entry name" value="HUPs"/>
    <property type="match status" value="2"/>
</dbReference>
<accession>A0A2H0VD00</accession>
<dbReference type="InterPro" id="IPR004527">
    <property type="entry name" value="Glu-tRNA-ligase_bac/mito"/>
</dbReference>
<evidence type="ECO:0000313" key="10">
    <source>
        <dbReference type="EMBL" id="PIR96988.1"/>
    </source>
</evidence>
<feature type="domain" description="Aminoacyl-tRNA synthetase class I anticodon-binding" evidence="9">
    <location>
        <begin position="312"/>
        <end position="441"/>
    </location>
</feature>
<gene>
    <name evidence="7 10" type="primary">gltX</name>
    <name evidence="10" type="ORF">COT91_03635</name>
</gene>
<feature type="short sequence motif" description="'HIGH' region" evidence="7">
    <location>
        <begin position="10"/>
        <end position="20"/>
    </location>
</feature>
<dbReference type="Pfam" id="PF00749">
    <property type="entry name" value="tRNA-synt_1c"/>
    <property type="match status" value="2"/>
</dbReference>
<dbReference type="HAMAP" id="MF_00022">
    <property type="entry name" value="Glu_tRNA_synth_type1"/>
    <property type="match status" value="1"/>
</dbReference>
<dbReference type="InterPro" id="IPR049940">
    <property type="entry name" value="GluQ/Sye"/>
</dbReference>
<dbReference type="SUPFAM" id="SSF52374">
    <property type="entry name" value="Nucleotidylyl transferase"/>
    <property type="match status" value="1"/>
</dbReference>
<name>A0A2H0VD00_9BACT</name>
<dbReference type="PRINTS" id="PR00987">
    <property type="entry name" value="TRNASYNTHGLU"/>
</dbReference>
<dbReference type="InterPro" id="IPR033910">
    <property type="entry name" value="GluRS_core"/>
</dbReference>
<feature type="domain" description="Glutamyl/glutaminyl-tRNA synthetase class Ib catalytic" evidence="8">
    <location>
        <begin position="3"/>
        <end position="98"/>
    </location>
</feature>
<dbReference type="Proteomes" id="UP000230557">
    <property type="component" value="Unassembled WGS sequence"/>
</dbReference>
<comment type="subcellular location">
    <subcellularLocation>
        <location evidence="7">Cytoplasm</location>
    </subcellularLocation>
</comment>
<protein>
    <recommendedName>
        <fullName evidence="7">Glutamate--tRNA ligase</fullName>
        <ecNumber evidence="7">6.1.1.17</ecNumber>
    </recommendedName>
    <alternativeName>
        <fullName evidence="7">Glutamyl-tRNA synthetase</fullName>
        <shortName evidence="7">GluRS</shortName>
    </alternativeName>
</protein>
<evidence type="ECO:0000256" key="3">
    <source>
        <dbReference type="ARBA" id="ARBA00022741"/>
    </source>
</evidence>
<evidence type="ECO:0000256" key="2">
    <source>
        <dbReference type="ARBA" id="ARBA00022598"/>
    </source>
</evidence>
<keyword evidence="3 7" id="KW-0547">Nucleotide-binding</keyword>
<comment type="function">
    <text evidence="7">Catalyzes the attachment of glutamate to tRNA(Glu) in a two-step reaction: glutamate is first activated by ATP to form Glu-AMP and then transferred to the acceptor end of tRNA(Glu).</text>
</comment>
<evidence type="ECO:0000256" key="5">
    <source>
        <dbReference type="ARBA" id="ARBA00022917"/>
    </source>
</evidence>
<dbReference type="InterPro" id="IPR020751">
    <property type="entry name" value="aa-tRNA-synth_I_codon-bd_sub2"/>
</dbReference>
<comment type="caution">
    <text evidence="10">The sequence shown here is derived from an EMBL/GenBank/DDBJ whole genome shotgun (WGS) entry which is preliminary data.</text>
</comment>
<dbReference type="EMBL" id="PFAJ01000049">
    <property type="protein sequence ID" value="PIR96988.1"/>
    <property type="molecule type" value="Genomic_DNA"/>
</dbReference>
<dbReference type="SUPFAM" id="SSF48163">
    <property type="entry name" value="An anticodon-binding domain of class I aminoacyl-tRNA synthetases"/>
    <property type="match status" value="1"/>
</dbReference>
<keyword evidence="6 7" id="KW-0030">Aminoacyl-tRNA synthetase</keyword>
<comment type="catalytic activity">
    <reaction evidence="7">
        <text>tRNA(Glu) + L-glutamate + ATP = L-glutamyl-tRNA(Glu) + AMP + diphosphate</text>
        <dbReference type="Rhea" id="RHEA:23540"/>
        <dbReference type="Rhea" id="RHEA-COMP:9663"/>
        <dbReference type="Rhea" id="RHEA-COMP:9680"/>
        <dbReference type="ChEBI" id="CHEBI:29985"/>
        <dbReference type="ChEBI" id="CHEBI:30616"/>
        <dbReference type="ChEBI" id="CHEBI:33019"/>
        <dbReference type="ChEBI" id="CHEBI:78442"/>
        <dbReference type="ChEBI" id="CHEBI:78520"/>
        <dbReference type="ChEBI" id="CHEBI:456215"/>
        <dbReference type="EC" id="6.1.1.17"/>
    </reaction>
</comment>
<keyword evidence="7" id="KW-0963">Cytoplasm</keyword>
<dbReference type="InterPro" id="IPR020058">
    <property type="entry name" value="Glu/Gln-tRNA-synth_Ib_cat-dom"/>
</dbReference>
<keyword evidence="2 7" id="KW-0436">Ligase</keyword>
<comment type="similarity">
    <text evidence="1 7">Belongs to the class-I aminoacyl-tRNA synthetase family. Glutamate--tRNA ligase type 1 subfamily.</text>
</comment>
<keyword evidence="4 7" id="KW-0067">ATP-binding</keyword>
<proteinExistence type="inferred from homology"/>
<evidence type="ECO:0000313" key="11">
    <source>
        <dbReference type="Proteomes" id="UP000230557"/>
    </source>
</evidence>
<comment type="subunit">
    <text evidence="7">Monomer.</text>
</comment>
<dbReference type="InterPro" id="IPR014729">
    <property type="entry name" value="Rossmann-like_a/b/a_fold"/>
</dbReference>
<dbReference type="PANTHER" id="PTHR43311">
    <property type="entry name" value="GLUTAMATE--TRNA LIGASE"/>
    <property type="match status" value="1"/>
</dbReference>
<dbReference type="InterPro" id="IPR008925">
    <property type="entry name" value="aa_tRNA-synth_I_cd-bd_sf"/>
</dbReference>
<dbReference type="PROSITE" id="PS00178">
    <property type="entry name" value="AA_TRNA_LIGASE_I"/>
    <property type="match status" value="1"/>
</dbReference>
<dbReference type="GO" id="GO:0004818">
    <property type="term" value="F:glutamate-tRNA ligase activity"/>
    <property type="evidence" value="ECO:0007669"/>
    <property type="project" value="UniProtKB-UniRule"/>
</dbReference>
<evidence type="ECO:0000256" key="1">
    <source>
        <dbReference type="ARBA" id="ARBA00007894"/>
    </source>
</evidence>
<dbReference type="NCBIfam" id="TIGR00464">
    <property type="entry name" value="gltX_bact"/>
    <property type="match status" value="1"/>
</dbReference>
<dbReference type="AlphaFoldDB" id="A0A2H0VD00"/>
<dbReference type="PANTHER" id="PTHR43311:SF2">
    <property type="entry name" value="GLUTAMATE--TRNA LIGASE, MITOCHONDRIAL-RELATED"/>
    <property type="match status" value="1"/>
</dbReference>
<evidence type="ECO:0000259" key="9">
    <source>
        <dbReference type="Pfam" id="PF19269"/>
    </source>
</evidence>
<evidence type="ECO:0000256" key="6">
    <source>
        <dbReference type="ARBA" id="ARBA00023146"/>
    </source>
</evidence>
<dbReference type="GO" id="GO:0008270">
    <property type="term" value="F:zinc ion binding"/>
    <property type="evidence" value="ECO:0007669"/>
    <property type="project" value="InterPro"/>
</dbReference>
<dbReference type="EC" id="6.1.1.17" evidence="7"/>
<dbReference type="InterPro" id="IPR000924">
    <property type="entry name" value="Glu/Gln-tRNA-synth"/>
</dbReference>
<dbReference type="InterPro" id="IPR001412">
    <property type="entry name" value="aa-tRNA-synth_I_CS"/>
</dbReference>
<dbReference type="GO" id="GO:0006424">
    <property type="term" value="P:glutamyl-tRNA aminoacylation"/>
    <property type="evidence" value="ECO:0007669"/>
    <property type="project" value="UniProtKB-UniRule"/>
</dbReference>
<organism evidence="10 11">
    <name type="scientific">Candidatus Doudnabacteria bacterium CG10_big_fil_rev_8_21_14_0_10_41_10</name>
    <dbReference type="NCBI Taxonomy" id="1974551"/>
    <lineage>
        <taxon>Bacteria</taxon>
        <taxon>Candidatus Doudnaibacteriota</taxon>
    </lineage>
</organism>
<keyword evidence="5 7" id="KW-0648">Protein biosynthesis</keyword>
<dbReference type="GO" id="GO:0005524">
    <property type="term" value="F:ATP binding"/>
    <property type="evidence" value="ECO:0007669"/>
    <property type="project" value="UniProtKB-UniRule"/>
</dbReference>
<comment type="caution">
    <text evidence="7">Lacks conserved residue(s) required for the propagation of feature annotation.</text>
</comment>
<feature type="domain" description="Glutamyl/glutaminyl-tRNA synthetase class Ib catalytic" evidence="8">
    <location>
        <begin position="101"/>
        <end position="271"/>
    </location>
</feature>
<dbReference type="CDD" id="cd00808">
    <property type="entry name" value="GluRS_core"/>
    <property type="match status" value="1"/>
</dbReference>
<dbReference type="InterPro" id="IPR045462">
    <property type="entry name" value="aa-tRNA-synth_I_cd-bd"/>
</dbReference>
<evidence type="ECO:0000256" key="7">
    <source>
        <dbReference type="HAMAP-Rule" id="MF_00022"/>
    </source>
</evidence>
<reference evidence="11" key="1">
    <citation type="submission" date="2017-09" db="EMBL/GenBank/DDBJ databases">
        <title>Depth-based differentiation of microbial function through sediment-hosted aquifers and enrichment of novel symbionts in the deep terrestrial subsurface.</title>
        <authorList>
            <person name="Probst A.J."/>
            <person name="Ladd B."/>
            <person name="Jarett J.K."/>
            <person name="Geller-Mcgrath D.E."/>
            <person name="Sieber C.M.K."/>
            <person name="Emerson J.B."/>
            <person name="Anantharaman K."/>
            <person name="Thomas B.C."/>
            <person name="Malmstrom R."/>
            <person name="Stieglmeier M."/>
            <person name="Klingl A."/>
            <person name="Woyke T."/>
            <person name="Ryan C.M."/>
            <person name="Banfield J.F."/>
        </authorList>
    </citation>
    <scope>NUCLEOTIDE SEQUENCE [LARGE SCALE GENOMIC DNA]</scope>
</reference>
<sequence length="451" mass="52036">MTKVKTRFAPSPTGFLHVGGLRTALFSYLWAKKNEGKFLLRIEDTDRERFVKGAEENILKTLADFGMNPDKIFRQSDRLATYKKYVEQLLKQEKAYEEKGEKGTAIRFKTPKTGITEWEDSVYEKMQFKNDAIKDPIILKSDGYPVYNFANVIDDHEMEITDVIRGEEFLSSTPIHIKLYEALGWQAPKFAHVPLILDKDRKKLSKRTGDVAVHEYLKKGYLKPALLNFIVLLGWNPKTTAEIFSLENLLEVFEIKKINKAGAIFDVTKLDFINREWQKKLGIKPENDPLYQRALKIVTKKFSDSDESKVIKQLLAIWPQIIERVQGPSDLDEKLNEFDFYFKEPKYDPEILVWKKMTAEQTKINLAILKDFISKIDEKDFIAGVLEKQIKDFIQEKGIKTGEALWPLRAALSGQKNSPSPFEIMEILKLEKSLARIESAISILLTLDDGF</sequence>
<dbReference type="GO" id="GO:0005737">
    <property type="term" value="C:cytoplasm"/>
    <property type="evidence" value="ECO:0007669"/>
    <property type="project" value="UniProtKB-SubCell"/>
</dbReference>
<evidence type="ECO:0000259" key="8">
    <source>
        <dbReference type="Pfam" id="PF00749"/>
    </source>
</evidence>
<dbReference type="GO" id="GO:0000049">
    <property type="term" value="F:tRNA binding"/>
    <property type="evidence" value="ECO:0007669"/>
    <property type="project" value="InterPro"/>
</dbReference>
<feature type="binding site" evidence="7">
    <location>
        <position position="206"/>
    </location>
    <ligand>
        <name>ATP</name>
        <dbReference type="ChEBI" id="CHEBI:30616"/>
    </ligand>
</feature>
<dbReference type="Pfam" id="PF19269">
    <property type="entry name" value="Anticodon_2"/>
    <property type="match status" value="1"/>
</dbReference>
<dbReference type="Gene3D" id="1.10.10.350">
    <property type="match status" value="1"/>
</dbReference>
<feature type="short sequence motif" description="'KMSKS' region" evidence="7">
    <location>
        <begin position="203"/>
        <end position="207"/>
    </location>
</feature>